<dbReference type="Pfam" id="PF24767">
    <property type="entry name" value="UBA_At5g58720"/>
    <property type="match status" value="1"/>
</dbReference>
<dbReference type="Pfam" id="PF08590">
    <property type="entry name" value="DUF1771"/>
    <property type="match status" value="1"/>
</dbReference>
<name>A0AAD3S6V6_NEPGR</name>
<dbReference type="Proteomes" id="UP001279734">
    <property type="component" value="Unassembled WGS sequence"/>
</dbReference>
<keyword evidence="4" id="KW-1185">Reference proteome</keyword>
<proteinExistence type="predicted"/>
<feature type="domain" description="DUF1771" evidence="2">
    <location>
        <begin position="322"/>
        <end position="387"/>
    </location>
</feature>
<reference evidence="3" key="1">
    <citation type="submission" date="2023-05" db="EMBL/GenBank/DDBJ databases">
        <title>Nepenthes gracilis genome sequencing.</title>
        <authorList>
            <person name="Fukushima K."/>
        </authorList>
    </citation>
    <scope>NUCLEOTIDE SEQUENCE</scope>
    <source>
        <strain evidence="3">SING2019-196</strain>
    </source>
</reference>
<protein>
    <recommendedName>
        <fullName evidence="2">DUF1771 domain-containing protein</fullName>
    </recommendedName>
</protein>
<dbReference type="CDD" id="cd14279">
    <property type="entry name" value="CUE"/>
    <property type="match status" value="1"/>
</dbReference>
<feature type="region of interest" description="Disordered" evidence="1">
    <location>
        <begin position="58"/>
        <end position="80"/>
    </location>
</feature>
<dbReference type="Gene3D" id="3.30.1370.110">
    <property type="match status" value="1"/>
</dbReference>
<dbReference type="AlphaFoldDB" id="A0AAD3S6V6"/>
<dbReference type="InterPro" id="IPR036063">
    <property type="entry name" value="Smr_dom_sf"/>
</dbReference>
<feature type="compositionally biased region" description="Low complexity" evidence="1">
    <location>
        <begin position="65"/>
        <end position="80"/>
    </location>
</feature>
<accession>A0AAD3S6V6</accession>
<dbReference type="InterPro" id="IPR056254">
    <property type="entry name" value="At5g58720/SDE5-like_UBA-like"/>
</dbReference>
<dbReference type="InterPro" id="IPR013899">
    <property type="entry name" value="DUF1771"/>
</dbReference>
<dbReference type="SMART" id="SM01162">
    <property type="entry name" value="DUF1771"/>
    <property type="match status" value="1"/>
</dbReference>
<organism evidence="3 4">
    <name type="scientific">Nepenthes gracilis</name>
    <name type="common">Slender pitcher plant</name>
    <dbReference type="NCBI Taxonomy" id="150966"/>
    <lineage>
        <taxon>Eukaryota</taxon>
        <taxon>Viridiplantae</taxon>
        <taxon>Streptophyta</taxon>
        <taxon>Embryophyta</taxon>
        <taxon>Tracheophyta</taxon>
        <taxon>Spermatophyta</taxon>
        <taxon>Magnoliopsida</taxon>
        <taxon>eudicotyledons</taxon>
        <taxon>Gunneridae</taxon>
        <taxon>Pentapetalae</taxon>
        <taxon>Caryophyllales</taxon>
        <taxon>Nepenthaceae</taxon>
        <taxon>Nepenthes</taxon>
    </lineage>
</organism>
<dbReference type="PANTHER" id="PTHR47872">
    <property type="entry name" value="NUCLEAR RNA EXPORT FACTOR SDE5-RELATED"/>
    <property type="match status" value="1"/>
</dbReference>
<dbReference type="EMBL" id="BSYO01000005">
    <property type="protein sequence ID" value="GMH05441.1"/>
    <property type="molecule type" value="Genomic_DNA"/>
</dbReference>
<evidence type="ECO:0000256" key="1">
    <source>
        <dbReference type="SAM" id="MobiDB-lite"/>
    </source>
</evidence>
<comment type="caution">
    <text evidence="3">The sequence shown here is derived from an EMBL/GenBank/DDBJ whole genome shotgun (WGS) entry which is preliminary data.</text>
</comment>
<evidence type="ECO:0000313" key="3">
    <source>
        <dbReference type="EMBL" id="GMH05441.1"/>
    </source>
</evidence>
<gene>
    <name evidence="3" type="ORF">Nepgr_007281</name>
</gene>
<dbReference type="PANTHER" id="PTHR47872:SF3">
    <property type="entry name" value="NUCLEAR RNA EXPORT FACTOR SDE5 ISOFORM X1"/>
    <property type="match status" value="1"/>
</dbReference>
<sequence>MASFSSSIIELDVEESALKSLLDAFGSMFSLEDISSAFCKAGRDVDLAGEILYAMRSSSDGKTQSETSSESSNNNGSDESYCTIGNANLKALKSKQQPVSMGTVSSVLGKNYVRSTPWANKTQNRTKPLKLEANQLSTFRSQKLSLLEKDARLHKDFENFLFEMLGNGFQLDRDVIREVLGHCGYDMEKSIEELLDPTTRNLDEIDNVHEGIKMLSDLENPTCQKEMLNLKSTRTNGIEVPRKQEKSNQHQKEILDALFSVPERCKPPERACRIWPEKSSRAYGQVVTRPLEDVFEECKIKTECNIKTTNMHEDMMEDEEDSYQVLRQAVKEYRATMKEYYKAAAEAFAKGDRTRAGRLMQEGQFFYEKACKADDESAQKISEISGRDWETQEESERTLDLQNHDVKEAIRLVKCHLCTLSGIPSFTHLKIITGMNGEEASKGARKQRLVIKLLEKESIKWTEDETSRAILIQLDEINPKRLSFAKK</sequence>
<evidence type="ECO:0000259" key="2">
    <source>
        <dbReference type="SMART" id="SM01162"/>
    </source>
</evidence>
<evidence type="ECO:0000313" key="4">
    <source>
        <dbReference type="Proteomes" id="UP001279734"/>
    </source>
</evidence>